<dbReference type="InterPro" id="IPR011990">
    <property type="entry name" value="TPR-like_helical_dom_sf"/>
</dbReference>
<name>A0A172T9V9_9DEIO</name>
<dbReference type="KEGG" id="dpu:SU48_07225"/>
<proteinExistence type="predicted"/>
<dbReference type="PATRIC" id="fig|1182568.3.peg.1505"/>
<feature type="domain" description="Tetratrico peptide repeat group 5" evidence="1">
    <location>
        <begin position="40"/>
        <end position="156"/>
    </location>
</feature>
<reference evidence="2 3" key="1">
    <citation type="submission" date="2015-01" db="EMBL/GenBank/DDBJ databases">
        <title>Deinococcus puniceus/DY1/ whole genome sequencing.</title>
        <authorList>
            <person name="Kim M.K."/>
            <person name="Srinivasan S."/>
            <person name="Lee J.-J."/>
        </authorList>
    </citation>
    <scope>NUCLEOTIDE SEQUENCE [LARGE SCALE GENOMIC DNA]</scope>
    <source>
        <strain evidence="2 3">DY1</strain>
    </source>
</reference>
<keyword evidence="3" id="KW-1185">Reference proteome</keyword>
<evidence type="ECO:0000259" key="1">
    <source>
        <dbReference type="Pfam" id="PF12688"/>
    </source>
</evidence>
<protein>
    <recommendedName>
        <fullName evidence="1">Tetratrico peptide repeat group 5 domain-containing protein</fullName>
    </recommendedName>
</protein>
<evidence type="ECO:0000313" key="2">
    <source>
        <dbReference type="EMBL" id="ANE43593.1"/>
    </source>
</evidence>
<dbReference type="EMBL" id="CP011387">
    <property type="protein sequence ID" value="ANE43593.1"/>
    <property type="molecule type" value="Genomic_DNA"/>
</dbReference>
<evidence type="ECO:0000313" key="3">
    <source>
        <dbReference type="Proteomes" id="UP000077363"/>
    </source>
</evidence>
<dbReference type="SUPFAM" id="SSF48452">
    <property type="entry name" value="TPR-like"/>
    <property type="match status" value="1"/>
</dbReference>
<gene>
    <name evidence="2" type="ORF">SU48_07225</name>
</gene>
<dbReference type="Pfam" id="PF12688">
    <property type="entry name" value="TPR_5"/>
    <property type="match status" value="1"/>
</dbReference>
<dbReference type="Proteomes" id="UP000077363">
    <property type="component" value="Chromosome"/>
</dbReference>
<dbReference type="RefSeq" id="WP_064014660.1">
    <property type="nucleotide sequence ID" value="NZ_CP011387.1"/>
</dbReference>
<sequence length="164" mass="17489">MTAAWEDDLAALWATLDNVSGPDFVAQMELLTARMPPAESLFERGAAFDSTGHPEQASALYREALAAGLVGERRRRAVIQWASSLRNLGQAEEALALLTAEAGQPSDELDGAVATFLALTLADLGREREGLAVALTALARTLPRYNRSAARYAGALMNDTLMNG</sequence>
<dbReference type="OrthoDB" id="193829at2"/>
<dbReference type="Gene3D" id="1.25.40.10">
    <property type="entry name" value="Tetratricopeptide repeat domain"/>
    <property type="match status" value="1"/>
</dbReference>
<accession>A0A172T9V9</accession>
<organism evidence="2 3">
    <name type="scientific">Deinococcus puniceus</name>
    <dbReference type="NCBI Taxonomy" id="1182568"/>
    <lineage>
        <taxon>Bacteria</taxon>
        <taxon>Thermotogati</taxon>
        <taxon>Deinococcota</taxon>
        <taxon>Deinococci</taxon>
        <taxon>Deinococcales</taxon>
        <taxon>Deinococcaceae</taxon>
        <taxon>Deinococcus</taxon>
    </lineage>
</organism>
<dbReference type="AlphaFoldDB" id="A0A172T9V9"/>
<dbReference type="STRING" id="1182568.SU48_07225"/>
<dbReference type="InterPro" id="IPR041656">
    <property type="entry name" value="TPR_5"/>
</dbReference>